<evidence type="ECO:0000256" key="7">
    <source>
        <dbReference type="ARBA" id="ARBA00023237"/>
    </source>
</evidence>
<evidence type="ECO:0000256" key="2">
    <source>
        <dbReference type="ARBA" id="ARBA00007613"/>
    </source>
</evidence>
<dbReference type="RefSeq" id="WP_104002763.1">
    <property type="nucleotide sequence ID" value="NZ_FNVQ01000001.1"/>
</dbReference>
<evidence type="ECO:0000313" key="9">
    <source>
        <dbReference type="EMBL" id="SEG27652.1"/>
    </source>
</evidence>
<accession>A0A1H5YV90</accession>
<name>A0A1H5YV90_9GAMM</name>
<dbReference type="EMBL" id="FNVQ01000001">
    <property type="protein sequence ID" value="SEG27652.1"/>
    <property type="molecule type" value="Genomic_DNA"/>
</dbReference>
<keyword evidence="4" id="KW-1134">Transmembrane beta strand</keyword>
<evidence type="ECO:0000256" key="6">
    <source>
        <dbReference type="ARBA" id="ARBA00023136"/>
    </source>
</evidence>
<keyword evidence="6" id="KW-0472">Membrane</keyword>
<comment type="similarity">
    <text evidence="2">Belongs to the outer membrane factor (OMF) (TC 1.B.17) family.</text>
</comment>
<evidence type="ECO:0000256" key="3">
    <source>
        <dbReference type="ARBA" id="ARBA00022448"/>
    </source>
</evidence>
<evidence type="ECO:0000313" key="10">
    <source>
        <dbReference type="Proteomes" id="UP000236745"/>
    </source>
</evidence>
<dbReference type="InterPro" id="IPR010130">
    <property type="entry name" value="T1SS_OMP_TolC"/>
</dbReference>
<dbReference type="Pfam" id="PF02321">
    <property type="entry name" value="OEP"/>
    <property type="match status" value="2"/>
</dbReference>
<comment type="subcellular location">
    <subcellularLocation>
        <location evidence="1">Cell outer membrane</location>
    </subcellularLocation>
</comment>
<dbReference type="InterPro" id="IPR003423">
    <property type="entry name" value="OMP_efflux"/>
</dbReference>
<dbReference type="GO" id="GO:0015288">
    <property type="term" value="F:porin activity"/>
    <property type="evidence" value="ECO:0007669"/>
    <property type="project" value="TreeGrafter"/>
</dbReference>
<reference evidence="9 10" key="1">
    <citation type="submission" date="2016-10" db="EMBL/GenBank/DDBJ databases">
        <authorList>
            <person name="de Groot N.N."/>
        </authorList>
    </citation>
    <scope>NUCLEOTIDE SEQUENCE [LARGE SCALE GENOMIC DNA]</scope>
    <source>
        <strain evidence="9 10">DSM 22012</strain>
    </source>
</reference>
<dbReference type="PANTHER" id="PTHR30026">
    <property type="entry name" value="OUTER MEMBRANE PROTEIN TOLC"/>
    <property type="match status" value="1"/>
</dbReference>
<keyword evidence="8" id="KW-0732">Signal</keyword>
<organism evidence="9 10">
    <name type="scientific">Marinobacterium lutimaris</name>
    <dbReference type="NCBI Taxonomy" id="568106"/>
    <lineage>
        <taxon>Bacteria</taxon>
        <taxon>Pseudomonadati</taxon>
        <taxon>Pseudomonadota</taxon>
        <taxon>Gammaproteobacteria</taxon>
        <taxon>Oceanospirillales</taxon>
        <taxon>Oceanospirillaceae</taxon>
        <taxon>Marinobacterium</taxon>
    </lineage>
</organism>
<evidence type="ECO:0000256" key="1">
    <source>
        <dbReference type="ARBA" id="ARBA00004442"/>
    </source>
</evidence>
<dbReference type="PANTHER" id="PTHR30026:SF22">
    <property type="entry name" value="OUTER MEMBRANE EFFLUX PROTEIN"/>
    <property type="match status" value="1"/>
</dbReference>
<evidence type="ECO:0000256" key="5">
    <source>
        <dbReference type="ARBA" id="ARBA00022692"/>
    </source>
</evidence>
<feature type="chain" id="PRO_5009290929" evidence="8">
    <location>
        <begin position="29"/>
        <end position="444"/>
    </location>
</feature>
<evidence type="ECO:0000256" key="4">
    <source>
        <dbReference type="ARBA" id="ARBA00022452"/>
    </source>
</evidence>
<feature type="signal peptide" evidence="8">
    <location>
        <begin position="1"/>
        <end position="28"/>
    </location>
</feature>
<keyword evidence="7" id="KW-0998">Cell outer membrane</keyword>
<keyword evidence="3" id="KW-0813">Transport</keyword>
<keyword evidence="10" id="KW-1185">Reference proteome</keyword>
<proteinExistence type="inferred from homology"/>
<evidence type="ECO:0000256" key="8">
    <source>
        <dbReference type="SAM" id="SignalP"/>
    </source>
</evidence>
<dbReference type="AlphaFoldDB" id="A0A1H5YV90"/>
<keyword evidence="5" id="KW-0812">Transmembrane</keyword>
<dbReference type="Proteomes" id="UP000236745">
    <property type="component" value="Unassembled WGS sequence"/>
</dbReference>
<gene>
    <name evidence="9" type="ORF">SAMN05444390_1011898</name>
</gene>
<dbReference type="InterPro" id="IPR051906">
    <property type="entry name" value="TolC-like"/>
</dbReference>
<dbReference type="NCBIfam" id="TIGR01844">
    <property type="entry name" value="type_I_sec_TolC"/>
    <property type="match status" value="1"/>
</dbReference>
<dbReference type="GO" id="GO:0009279">
    <property type="term" value="C:cell outer membrane"/>
    <property type="evidence" value="ECO:0007669"/>
    <property type="project" value="UniProtKB-SubCell"/>
</dbReference>
<protein>
    <submittedName>
        <fullName evidence="9">Outer membrane protein, adhesin transport system</fullName>
    </submittedName>
</protein>
<dbReference type="OrthoDB" id="9814637at2"/>
<dbReference type="GO" id="GO:0015562">
    <property type="term" value="F:efflux transmembrane transporter activity"/>
    <property type="evidence" value="ECO:0007669"/>
    <property type="project" value="InterPro"/>
</dbReference>
<dbReference type="SUPFAM" id="SSF56954">
    <property type="entry name" value="Outer membrane efflux proteins (OEP)"/>
    <property type="match status" value="1"/>
</dbReference>
<dbReference type="GO" id="GO:1990281">
    <property type="term" value="C:efflux pump complex"/>
    <property type="evidence" value="ECO:0007669"/>
    <property type="project" value="TreeGrafter"/>
</dbReference>
<dbReference type="Gene3D" id="1.20.1600.10">
    <property type="entry name" value="Outer membrane efflux proteins (OEP)"/>
    <property type="match status" value="1"/>
</dbReference>
<sequence length="444" mass="49244">MNKQRMRHTLLAAAIGGSLGIASLPVSAQTIDEAITETMETNPMVLFDATRRLTDEEQIKIEKGEYRPNANLTLGYGYEWTDNSTTAPDDDEMDRREATLSISQMLYDGYATKSRVDSAESMASASALTLLATSEDTALSVTQVYLDVLRYQQLLTITDENLESHQETYDKIKRRYDSGLGSESDLQQAQARLALASSNKIVAEGNLWEAEINFERVVGHPPVDLQMPTDKCCTDLPSTADDAVAIALTEHPALLAAIAQHESTMAQVNVARAAFHPTLYLEMSASSNHGVDASDYQEDEILAMLMARYNAFNGGADSARVKQLQHLSQAQRASAIAVQRELKANAISSWNRLNNIHQRLPQLERHVASSGETRTAYQRQFDIGQRTLLDLLDSENEYFTARSDAINGTMDEWYGRYRLLAHVGKLLKAMEVSPDFEQVTLAAQ</sequence>